<gene>
    <name evidence="9" type="ORF">SAMN04488055_4048</name>
</gene>
<dbReference type="InterPro" id="IPR052159">
    <property type="entry name" value="Competence_DNA_uptake"/>
</dbReference>
<sequence>MFVNLWKKAPFLRLLIPFMAGMILGMYATISIRAFLILSVCGLTGWALPSFLRLKDHFALRHLQGACIHITIFLLGMGLWQQADIRHRADWVGHHLKDSSLLILSLEEQPHSRKVGATVSAIINEGVPQPVTGKILLYFRERPPLQYGDRLMIQGNIRRIKGMGYPGGFDYAKYCSYRNLFHQVSLKNWQVLPGKPRRNWLQDTRDHCLNTLRQYIPRQQEYGIAQALLIGYREELDKGIVQAYTNTGVVHIIAISGLHLGLIYVTLLQLLKWMPKAARALLVIAVLWAFSLLTGASASVLRSAVMFSIIATGQFMLGRYSNSRNTLAAAAFLLLCYQPYFMVDVGFQLSFLAVGGILFCYQPVYDRWMLRNKWLDKLWQMIAVSIAAQVFTWPVCLYYFHQFPNLFLLANLIAVPLSTMLLYGEIILVCLPNIWLGKLLAGGIMVMNTCIQWLDKVPGAVTHNIRISLPQTICLYGITMLLLLKRWYGALVTGVLFAGLHAYDGISTLQQKKIIIYNATIECVNGRQRKQYKTEILTQFEGKRILRLTGRLPDKLPATKMKIDYILLSHNPRVDISCLRDYFIYETIIFDSSNTPFLIRKWKSAAKKLPLRCFSVPDEGAFVVNL</sequence>
<feature type="domain" description="ComEC/Rec2-related protein" evidence="7">
    <location>
        <begin position="228"/>
        <end position="485"/>
    </location>
</feature>
<dbReference type="InterPro" id="IPR025405">
    <property type="entry name" value="DUF4131"/>
</dbReference>
<evidence type="ECO:0000256" key="5">
    <source>
        <dbReference type="ARBA" id="ARBA00023136"/>
    </source>
</evidence>
<feature type="transmembrane region" description="Helical" evidence="6">
    <location>
        <begin position="406"/>
        <end position="423"/>
    </location>
</feature>
<evidence type="ECO:0000256" key="2">
    <source>
        <dbReference type="ARBA" id="ARBA00022475"/>
    </source>
</evidence>
<protein>
    <submittedName>
        <fullName evidence="9">Competence protein ComEC</fullName>
    </submittedName>
</protein>
<evidence type="ECO:0000259" key="8">
    <source>
        <dbReference type="Pfam" id="PF13567"/>
    </source>
</evidence>
<dbReference type="Pfam" id="PF13567">
    <property type="entry name" value="DUF4131"/>
    <property type="match status" value="1"/>
</dbReference>
<evidence type="ECO:0000256" key="4">
    <source>
        <dbReference type="ARBA" id="ARBA00022989"/>
    </source>
</evidence>
<evidence type="ECO:0000256" key="6">
    <source>
        <dbReference type="SAM" id="Phobius"/>
    </source>
</evidence>
<reference evidence="9 10" key="1">
    <citation type="submission" date="2016-11" db="EMBL/GenBank/DDBJ databases">
        <authorList>
            <person name="Jaros S."/>
            <person name="Januszkiewicz K."/>
            <person name="Wedrychowicz H."/>
        </authorList>
    </citation>
    <scope>NUCLEOTIDE SEQUENCE [LARGE SCALE GENOMIC DNA]</scope>
    <source>
        <strain evidence="9 10">DSM 24787</strain>
    </source>
</reference>
<name>A0A1N6JIN1_9BACT</name>
<dbReference type="GO" id="GO:0005886">
    <property type="term" value="C:plasma membrane"/>
    <property type="evidence" value="ECO:0007669"/>
    <property type="project" value="UniProtKB-SubCell"/>
</dbReference>
<feature type="transmembrane region" description="Helical" evidence="6">
    <location>
        <begin position="277"/>
        <end position="301"/>
    </location>
</feature>
<organism evidence="9 10">
    <name type="scientific">Chitinophaga niabensis</name>
    <dbReference type="NCBI Taxonomy" id="536979"/>
    <lineage>
        <taxon>Bacteria</taxon>
        <taxon>Pseudomonadati</taxon>
        <taxon>Bacteroidota</taxon>
        <taxon>Chitinophagia</taxon>
        <taxon>Chitinophagales</taxon>
        <taxon>Chitinophagaceae</taxon>
        <taxon>Chitinophaga</taxon>
    </lineage>
</organism>
<dbReference type="Proteomes" id="UP000185003">
    <property type="component" value="Unassembled WGS sequence"/>
</dbReference>
<feature type="transmembrane region" description="Helical" evidence="6">
    <location>
        <begin position="12"/>
        <end position="38"/>
    </location>
</feature>
<feature type="transmembrane region" description="Helical" evidence="6">
    <location>
        <begin position="58"/>
        <end position="80"/>
    </location>
</feature>
<dbReference type="PANTHER" id="PTHR30619">
    <property type="entry name" value="DNA INTERNALIZATION/COMPETENCE PROTEIN COMEC/REC2"/>
    <property type="match status" value="1"/>
</dbReference>
<keyword evidence="10" id="KW-1185">Reference proteome</keyword>
<dbReference type="RefSeq" id="WP_074241416.1">
    <property type="nucleotide sequence ID" value="NZ_FSRA01000002.1"/>
</dbReference>
<evidence type="ECO:0000256" key="3">
    <source>
        <dbReference type="ARBA" id="ARBA00022692"/>
    </source>
</evidence>
<dbReference type="NCBIfam" id="TIGR00360">
    <property type="entry name" value="ComEC_N-term"/>
    <property type="match status" value="1"/>
</dbReference>
<evidence type="ECO:0000256" key="1">
    <source>
        <dbReference type="ARBA" id="ARBA00004651"/>
    </source>
</evidence>
<feature type="transmembrane region" description="Helical" evidence="6">
    <location>
        <begin position="487"/>
        <end position="506"/>
    </location>
</feature>
<keyword evidence="2" id="KW-1003">Cell membrane</keyword>
<keyword evidence="4 6" id="KW-1133">Transmembrane helix</keyword>
<evidence type="ECO:0000313" key="9">
    <source>
        <dbReference type="EMBL" id="SIO44049.1"/>
    </source>
</evidence>
<proteinExistence type="predicted"/>
<keyword evidence="3 6" id="KW-0812">Transmembrane</keyword>
<comment type="subcellular location">
    <subcellularLocation>
        <location evidence="1">Cell membrane</location>
        <topology evidence="1">Multi-pass membrane protein</topology>
    </subcellularLocation>
</comment>
<evidence type="ECO:0000259" key="7">
    <source>
        <dbReference type="Pfam" id="PF03772"/>
    </source>
</evidence>
<dbReference type="PANTHER" id="PTHR30619:SF1">
    <property type="entry name" value="RECOMBINATION PROTEIN 2"/>
    <property type="match status" value="1"/>
</dbReference>
<dbReference type="InterPro" id="IPR004477">
    <property type="entry name" value="ComEC_N"/>
</dbReference>
<accession>A0A1N6JIN1</accession>
<dbReference type="EMBL" id="FSRA01000002">
    <property type="protein sequence ID" value="SIO44049.1"/>
    <property type="molecule type" value="Genomic_DNA"/>
</dbReference>
<evidence type="ECO:0000313" key="10">
    <source>
        <dbReference type="Proteomes" id="UP000185003"/>
    </source>
</evidence>
<feature type="transmembrane region" description="Helical" evidence="6">
    <location>
        <begin position="248"/>
        <end position="271"/>
    </location>
</feature>
<dbReference type="AlphaFoldDB" id="A0A1N6JIN1"/>
<keyword evidence="5 6" id="KW-0472">Membrane</keyword>
<feature type="transmembrane region" description="Helical" evidence="6">
    <location>
        <begin position="322"/>
        <end position="341"/>
    </location>
</feature>
<dbReference type="STRING" id="536979.SAMN04488055_4048"/>
<feature type="transmembrane region" description="Helical" evidence="6">
    <location>
        <begin position="378"/>
        <end position="400"/>
    </location>
</feature>
<dbReference type="Pfam" id="PF03772">
    <property type="entry name" value="Competence"/>
    <property type="match status" value="1"/>
</dbReference>
<feature type="domain" description="DUF4131" evidence="8">
    <location>
        <begin position="31"/>
        <end position="187"/>
    </location>
</feature>
<dbReference type="OrthoDB" id="9761531at2"/>